<name>A0A2J8EDL1_VERDA</name>
<evidence type="ECO:0000313" key="4">
    <source>
        <dbReference type="EMBL" id="PNH36147.1"/>
    </source>
</evidence>
<feature type="region of interest" description="Disordered" evidence="1">
    <location>
        <begin position="376"/>
        <end position="395"/>
    </location>
</feature>
<evidence type="ECO:0000313" key="5">
    <source>
        <dbReference type="EMBL" id="RXG46591.1"/>
    </source>
</evidence>
<dbReference type="InterPro" id="IPR010730">
    <property type="entry name" value="HET"/>
</dbReference>
<organism evidence="5 7">
    <name type="scientific">Verticillium dahliae</name>
    <name type="common">Verticillium wilt</name>
    <dbReference type="NCBI Taxonomy" id="27337"/>
    <lineage>
        <taxon>Eukaryota</taxon>
        <taxon>Fungi</taxon>
        <taxon>Dikarya</taxon>
        <taxon>Ascomycota</taxon>
        <taxon>Pezizomycotina</taxon>
        <taxon>Sordariomycetes</taxon>
        <taxon>Hypocreomycetidae</taxon>
        <taxon>Glomerellales</taxon>
        <taxon>Plectosphaerellaceae</taxon>
        <taxon>Verticillium</taxon>
    </lineage>
</organism>
<protein>
    <submittedName>
        <fullName evidence="5">Uncharacterized protein</fullName>
    </submittedName>
</protein>
<dbReference type="OMA" id="MPRDVHE"/>
<evidence type="ECO:0000256" key="1">
    <source>
        <dbReference type="SAM" id="MobiDB-lite"/>
    </source>
</evidence>
<evidence type="ECO:0000259" key="3">
    <source>
        <dbReference type="Pfam" id="PF26640"/>
    </source>
</evidence>
<evidence type="ECO:0000313" key="7">
    <source>
        <dbReference type="Proteomes" id="UP000288725"/>
    </source>
</evidence>
<feature type="domain" description="DUF8212" evidence="3">
    <location>
        <begin position="243"/>
        <end position="266"/>
    </location>
</feature>
<dbReference type="Proteomes" id="UP000236305">
    <property type="component" value="Unassembled WGS sequence"/>
</dbReference>
<reference evidence="5 7" key="2">
    <citation type="submission" date="2018-12" db="EMBL/GenBank/DDBJ databases">
        <title>Genome of Verticillium dahliae isolate Getta Getta.</title>
        <authorList>
            <person name="Gardiner D.M."/>
        </authorList>
    </citation>
    <scope>NUCLEOTIDE SEQUENCE [LARGE SCALE GENOMIC DNA]</scope>
    <source>
        <strain evidence="5 7">Getta Getta</strain>
    </source>
</reference>
<dbReference type="Pfam" id="PF06985">
    <property type="entry name" value="HET"/>
    <property type="match status" value="1"/>
</dbReference>
<evidence type="ECO:0000313" key="6">
    <source>
        <dbReference type="Proteomes" id="UP000236305"/>
    </source>
</evidence>
<dbReference type="EMBL" id="RSDZ01000049">
    <property type="protein sequence ID" value="RXG46591.1"/>
    <property type="molecule type" value="Genomic_DNA"/>
</dbReference>
<dbReference type="OrthoDB" id="4801515at2759"/>
<comment type="caution">
    <text evidence="5">The sequence shown here is derived from an EMBL/GenBank/DDBJ whole genome shotgun (WGS) entry which is preliminary data.</text>
</comment>
<dbReference type="InterPro" id="IPR058525">
    <property type="entry name" value="DUF8212"/>
</dbReference>
<dbReference type="Pfam" id="PF26640">
    <property type="entry name" value="DUF8212"/>
    <property type="match status" value="1"/>
</dbReference>
<sequence length="657" mass="72641">MRLIYAKTYELHEFFAGDVPPYAILSHTWADDEVTYHDIKAITSWTKPKQGFPKIQWACQEATVKGIDYVWVDTCCIDKSSSAELSEAINSMYQWYRDAQVCYAYLEDFPAQEKPAKAVEPGQVRKVDYTVFRQCRWFTRGWTLQELLAPPLVKFFSSNWVSIGSIGVGRSKAASAKITDALTGATGIDGAYLTHSLPLEDASVATKMSWASRRTCTRVEDTAYCLLGLFGINLPLLYGEGKRAFQRLQEEIWRETDDHSLLAWTVAPGDPRAWSLGSVFAESPLDFRFAGAIARTGDERGVPSAMTKMGLKLDLVSVPRPHPETSFLFGQPTYTLLLNCRLGDRRLAVLALLDLPDGPFERPYTLFTRIATPSQVRESPPEWGSDTSDGMPRDVHDGAELDTVIVRKNVTGRRKAVLHLDPGHAEVMLHGMLLDEFHLSSHFDALYTSIPVPAKYTYKAAQTIAIQGGSDMCQPLTHLECLLVPRADVGGEGNTRELIVLSCVIGMPGVGDRAGWKIALAFSRFYFEDGSHQFYSGVDSDTARALPEKSREDSGPEAPDLFLMDVTPEAPCDGMDLEGLAFQQFRQSLAGHFSRIQKRAVNIQGLLTTARIEVNGKGTLVAKLYRDGDRGAETHTPEGRHGFTVLLSLEGRGAAAA</sequence>
<gene>
    <name evidence="4" type="ORF">BJF96_g740</name>
    <name evidence="5" type="ORF">VDGE_06017</name>
</gene>
<reference evidence="4 6" key="1">
    <citation type="submission" date="2017-12" db="EMBL/GenBank/DDBJ databases">
        <title>Comparative genomics yields insights into virulence evolution of Verticillium dahliae.</title>
        <authorList>
            <person name="Fan R."/>
            <person name="Armitage A.D."/>
            <person name="Cascant-Lopez E."/>
            <person name="Sobczyk M."/>
            <person name="Cockerton H.M."/>
            <person name="Harrison R.J."/>
        </authorList>
    </citation>
    <scope>NUCLEOTIDE SEQUENCE [LARGE SCALE GENOMIC DNA]</scope>
    <source>
        <strain evidence="4 6">12008</strain>
    </source>
</reference>
<dbReference type="PANTHER" id="PTHR10622">
    <property type="entry name" value="HET DOMAIN-CONTAINING PROTEIN"/>
    <property type="match status" value="1"/>
</dbReference>
<dbReference type="EMBL" id="MPSH01000002">
    <property type="protein sequence ID" value="PNH36147.1"/>
    <property type="molecule type" value="Genomic_DNA"/>
</dbReference>
<accession>A0A2J8EDL1</accession>
<dbReference type="PANTHER" id="PTHR10622:SF10">
    <property type="entry name" value="HET DOMAIN-CONTAINING PROTEIN"/>
    <property type="match status" value="1"/>
</dbReference>
<feature type="domain" description="Heterokaryon incompatibility" evidence="2">
    <location>
        <begin position="22"/>
        <end position="146"/>
    </location>
</feature>
<dbReference type="Proteomes" id="UP000288725">
    <property type="component" value="Chromosome 8"/>
</dbReference>
<proteinExistence type="predicted"/>
<evidence type="ECO:0000259" key="2">
    <source>
        <dbReference type="Pfam" id="PF06985"/>
    </source>
</evidence>
<dbReference type="AlphaFoldDB" id="A0A2J8EDL1"/>